<dbReference type="Pfam" id="PF00149">
    <property type="entry name" value="Metallophos"/>
    <property type="match status" value="1"/>
</dbReference>
<evidence type="ECO:0000313" key="3">
    <source>
        <dbReference type="Proteomes" id="UP001595752"/>
    </source>
</evidence>
<dbReference type="PANTHER" id="PTHR31302:SF32">
    <property type="entry name" value="PHOSPHOESTERASE"/>
    <property type="match status" value="1"/>
</dbReference>
<keyword evidence="3" id="KW-1185">Reference proteome</keyword>
<dbReference type="Proteomes" id="UP001595752">
    <property type="component" value="Unassembled WGS sequence"/>
</dbReference>
<dbReference type="PANTHER" id="PTHR31302">
    <property type="entry name" value="TRANSMEMBRANE PROTEIN WITH METALLOPHOSPHOESTERASE DOMAIN-RELATED"/>
    <property type="match status" value="1"/>
</dbReference>
<accession>A0ABV8AXN9</accession>
<name>A0ABV8AXN9_9BACI</name>
<protein>
    <submittedName>
        <fullName evidence="2">Metallophosphoesterase</fullName>
    </submittedName>
</protein>
<dbReference type="SUPFAM" id="SSF56300">
    <property type="entry name" value="Metallo-dependent phosphatases"/>
    <property type="match status" value="1"/>
</dbReference>
<evidence type="ECO:0000313" key="2">
    <source>
        <dbReference type="EMBL" id="MFC3882752.1"/>
    </source>
</evidence>
<comment type="caution">
    <text evidence="2">The sequence shown here is derived from an EMBL/GenBank/DDBJ whole genome shotgun (WGS) entry which is preliminary data.</text>
</comment>
<dbReference type="InterPro" id="IPR029052">
    <property type="entry name" value="Metallo-depent_PP-like"/>
</dbReference>
<organism evidence="2 3">
    <name type="scientific">Bacillus songklensis</name>
    <dbReference type="NCBI Taxonomy" id="1069116"/>
    <lineage>
        <taxon>Bacteria</taxon>
        <taxon>Bacillati</taxon>
        <taxon>Bacillota</taxon>
        <taxon>Bacilli</taxon>
        <taxon>Bacillales</taxon>
        <taxon>Bacillaceae</taxon>
        <taxon>Bacillus</taxon>
    </lineage>
</organism>
<proteinExistence type="predicted"/>
<dbReference type="InterPro" id="IPR004843">
    <property type="entry name" value="Calcineurin-like_PHP"/>
</dbReference>
<dbReference type="InterPro" id="IPR051158">
    <property type="entry name" value="Metallophosphoesterase_sf"/>
</dbReference>
<sequence length="255" mass="28909">MEFFVLLFFFLIGLIFYMFAQAKRNKVVEHHLAFKEFPSTFGEVRIFFISDIHRRHVSKKLLEQVKRKVDFVVMGGDIIEKGVPFERVRENLRTLKKLGPLYFVWGNNDYEVDFHQLDALLLEENVKILDNTSALFESEEGEMLELLGVDDVSKNRAHLHLALADSQPGSFKILISHNPSVHKKVKKEDGIALMLSGHTHGGQIRLFGFGPYEKGGIKSLEHTTLFVSNGYGTTGVPFRLGVPAEAHVIVITGEK</sequence>
<dbReference type="Gene3D" id="3.60.21.10">
    <property type="match status" value="1"/>
</dbReference>
<dbReference type="RefSeq" id="WP_377912509.1">
    <property type="nucleotide sequence ID" value="NZ_JBHRZT010000020.1"/>
</dbReference>
<feature type="domain" description="Calcineurin-like phosphoesterase" evidence="1">
    <location>
        <begin position="45"/>
        <end position="201"/>
    </location>
</feature>
<dbReference type="EMBL" id="JBHRZT010000020">
    <property type="protein sequence ID" value="MFC3882752.1"/>
    <property type="molecule type" value="Genomic_DNA"/>
</dbReference>
<gene>
    <name evidence="2" type="ORF">ACFOU2_04255</name>
</gene>
<reference evidence="3" key="1">
    <citation type="journal article" date="2019" name="Int. J. Syst. Evol. Microbiol.">
        <title>The Global Catalogue of Microorganisms (GCM) 10K type strain sequencing project: providing services to taxonomists for standard genome sequencing and annotation.</title>
        <authorList>
            <consortium name="The Broad Institute Genomics Platform"/>
            <consortium name="The Broad Institute Genome Sequencing Center for Infectious Disease"/>
            <person name="Wu L."/>
            <person name="Ma J."/>
        </authorList>
    </citation>
    <scope>NUCLEOTIDE SEQUENCE [LARGE SCALE GENOMIC DNA]</scope>
    <source>
        <strain evidence="3">CCUG 61889</strain>
    </source>
</reference>
<evidence type="ECO:0000259" key="1">
    <source>
        <dbReference type="Pfam" id="PF00149"/>
    </source>
</evidence>